<comment type="caution">
    <text evidence="1">The sequence shown here is derived from an EMBL/GenBank/DDBJ whole genome shotgun (WGS) entry which is preliminary data.</text>
</comment>
<protein>
    <submittedName>
        <fullName evidence="1">Uncharacterized protein</fullName>
    </submittedName>
</protein>
<dbReference type="AlphaFoldDB" id="A0AAE3VT35"/>
<dbReference type="EMBL" id="JAUSUZ010000001">
    <property type="protein sequence ID" value="MDQ0363398.1"/>
    <property type="molecule type" value="Genomic_DNA"/>
</dbReference>
<gene>
    <name evidence="1" type="ORF">J2S42_000067</name>
</gene>
<proteinExistence type="predicted"/>
<accession>A0AAE3VT35</accession>
<evidence type="ECO:0000313" key="1">
    <source>
        <dbReference type="EMBL" id="MDQ0363398.1"/>
    </source>
</evidence>
<reference evidence="1 2" key="1">
    <citation type="submission" date="2023-07" db="EMBL/GenBank/DDBJ databases">
        <title>Sequencing the genomes of 1000 actinobacteria strains.</title>
        <authorList>
            <person name="Klenk H.-P."/>
        </authorList>
    </citation>
    <scope>NUCLEOTIDE SEQUENCE [LARGE SCALE GENOMIC DNA]</scope>
    <source>
        <strain evidence="1 2">DSM 44709</strain>
    </source>
</reference>
<organism evidence="1 2">
    <name type="scientific">Catenuloplanes indicus</name>
    <dbReference type="NCBI Taxonomy" id="137267"/>
    <lineage>
        <taxon>Bacteria</taxon>
        <taxon>Bacillati</taxon>
        <taxon>Actinomycetota</taxon>
        <taxon>Actinomycetes</taxon>
        <taxon>Micromonosporales</taxon>
        <taxon>Micromonosporaceae</taxon>
        <taxon>Catenuloplanes</taxon>
    </lineage>
</organism>
<name>A0AAE3VT35_9ACTN</name>
<sequence length="72" mass="7710">MTTPRTDTQRLADAAEALSGNADNGPWRTIEDPRIRSFVAEHVIGACRDVAKAAGLDDVAAECTKLLAEEAR</sequence>
<dbReference type="Proteomes" id="UP001240236">
    <property type="component" value="Unassembled WGS sequence"/>
</dbReference>
<keyword evidence="2" id="KW-1185">Reference proteome</keyword>
<dbReference type="RefSeq" id="WP_307234000.1">
    <property type="nucleotide sequence ID" value="NZ_JAUSUZ010000001.1"/>
</dbReference>
<evidence type="ECO:0000313" key="2">
    <source>
        <dbReference type="Proteomes" id="UP001240236"/>
    </source>
</evidence>